<evidence type="ECO:0000259" key="5">
    <source>
        <dbReference type="PROSITE" id="PS50923"/>
    </source>
</evidence>
<evidence type="ECO:0000313" key="7">
    <source>
        <dbReference type="Proteomes" id="UP001209878"/>
    </source>
</evidence>
<name>A0AAD9UGD7_RIDPI</name>
<gene>
    <name evidence="6" type="ORF">NP493_135g05036</name>
</gene>
<keyword evidence="3 4" id="KW-1015">Disulfide bond</keyword>
<evidence type="ECO:0000256" key="4">
    <source>
        <dbReference type="PROSITE-ProRule" id="PRU00302"/>
    </source>
</evidence>
<comment type="caution">
    <text evidence="6">The sequence shown here is derived from an EMBL/GenBank/DDBJ whole genome shotgun (WGS) entry which is preliminary data.</text>
</comment>
<dbReference type="Proteomes" id="UP001209878">
    <property type="component" value="Unassembled WGS sequence"/>
</dbReference>
<dbReference type="Gene3D" id="2.10.70.10">
    <property type="entry name" value="Complement Module, domain 1"/>
    <property type="match status" value="4"/>
</dbReference>
<proteinExistence type="predicted"/>
<dbReference type="PANTHER" id="PTHR45656">
    <property type="entry name" value="PROTEIN CBR-CLEC-78"/>
    <property type="match status" value="1"/>
</dbReference>
<dbReference type="SMART" id="SM00032">
    <property type="entry name" value="CCP"/>
    <property type="match status" value="3"/>
</dbReference>
<feature type="non-terminal residue" evidence="6">
    <location>
        <position position="1"/>
    </location>
</feature>
<evidence type="ECO:0000256" key="2">
    <source>
        <dbReference type="ARBA" id="ARBA00022737"/>
    </source>
</evidence>
<dbReference type="SUPFAM" id="SSF57535">
    <property type="entry name" value="Complement control module/SCR domain"/>
    <property type="match status" value="3"/>
</dbReference>
<feature type="domain" description="Sushi" evidence="5">
    <location>
        <begin position="1"/>
        <end position="48"/>
    </location>
</feature>
<dbReference type="PROSITE" id="PS50923">
    <property type="entry name" value="SUSHI"/>
    <property type="match status" value="3"/>
</dbReference>
<feature type="domain" description="Sushi" evidence="5">
    <location>
        <begin position="152"/>
        <end position="207"/>
    </location>
</feature>
<keyword evidence="2" id="KW-0677">Repeat</keyword>
<dbReference type="InterPro" id="IPR000436">
    <property type="entry name" value="Sushi_SCR_CCP_dom"/>
</dbReference>
<evidence type="ECO:0000256" key="1">
    <source>
        <dbReference type="ARBA" id="ARBA00022729"/>
    </source>
</evidence>
<evidence type="ECO:0000256" key="3">
    <source>
        <dbReference type="ARBA" id="ARBA00023157"/>
    </source>
</evidence>
<dbReference type="InterPro" id="IPR035976">
    <property type="entry name" value="Sushi/SCR/CCP_sf"/>
</dbReference>
<sequence length="322" mass="35278">VAPQYPFLSVYASATYRCSEGYRAAGGDVSHTCQIDGTWSGQRPTCVEILCGEIRVPENSSLSVMSDGLTPGSRTTFRCVPEYIIATGDNETRCSPEGQWDRSLPRWEQVGCGSPPAVSNAHTESLTGTTFMETAKYACDEGYKADVIEAPHVCGKPASSLGELLIFTGRSRIFHKCHKGFAMVSGDNYCTCQSNGSWNGTEPTCAAGLLLWPTRRGLSIKNVRTTSPLQMSASFPPRVERVGEVVAHDAPLLYQDHRVTRIARQPCHQRATRLPCHQRATRSPFHETAARLPCHQRATRPPCHKTAARPPCHQKVATPPCH</sequence>
<keyword evidence="4" id="KW-0768">Sushi</keyword>
<feature type="disulfide bond" evidence="4">
    <location>
        <begin position="51"/>
        <end position="94"/>
    </location>
</feature>
<reference evidence="6" key="1">
    <citation type="journal article" date="2023" name="Mol. Biol. Evol.">
        <title>Third-Generation Sequencing Reveals the Adaptive Role of the Epigenome in Three Deep-Sea Polychaetes.</title>
        <authorList>
            <person name="Perez M."/>
            <person name="Aroh O."/>
            <person name="Sun Y."/>
            <person name="Lan Y."/>
            <person name="Juniper S.K."/>
            <person name="Young C.R."/>
            <person name="Angers B."/>
            <person name="Qian P.Y."/>
        </authorList>
    </citation>
    <scope>NUCLEOTIDE SEQUENCE</scope>
    <source>
        <strain evidence="6">R07B-5</strain>
    </source>
</reference>
<keyword evidence="1" id="KW-0732">Signal</keyword>
<protein>
    <recommendedName>
        <fullName evidence="5">Sushi domain-containing protein</fullName>
    </recommendedName>
</protein>
<evidence type="ECO:0000313" key="6">
    <source>
        <dbReference type="EMBL" id="KAK2188359.1"/>
    </source>
</evidence>
<comment type="caution">
    <text evidence="4">Lacks conserved residue(s) required for the propagation of feature annotation.</text>
</comment>
<accession>A0AAD9UGD7</accession>
<keyword evidence="7" id="KW-1185">Reference proteome</keyword>
<dbReference type="EMBL" id="JAODUO010000135">
    <property type="protein sequence ID" value="KAK2188359.1"/>
    <property type="molecule type" value="Genomic_DNA"/>
</dbReference>
<dbReference type="InterPro" id="IPR051277">
    <property type="entry name" value="SEZ6_CSMD_C4BPB_Regulators"/>
</dbReference>
<dbReference type="Pfam" id="PF00084">
    <property type="entry name" value="Sushi"/>
    <property type="match status" value="3"/>
</dbReference>
<feature type="domain" description="Sushi" evidence="5">
    <location>
        <begin position="49"/>
        <end position="109"/>
    </location>
</feature>
<organism evidence="6 7">
    <name type="scientific">Ridgeia piscesae</name>
    <name type="common">Tubeworm</name>
    <dbReference type="NCBI Taxonomy" id="27915"/>
    <lineage>
        <taxon>Eukaryota</taxon>
        <taxon>Metazoa</taxon>
        <taxon>Spiralia</taxon>
        <taxon>Lophotrochozoa</taxon>
        <taxon>Annelida</taxon>
        <taxon>Polychaeta</taxon>
        <taxon>Sedentaria</taxon>
        <taxon>Canalipalpata</taxon>
        <taxon>Sabellida</taxon>
        <taxon>Siboglinidae</taxon>
        <taxon>Ridgeia</taxon>
    </lineage>
</organism>
<dbReference type="PANTHER" id="PTHR45656:SF4">
    <property type="entry name" value="PROTEIN CBR-CLEC-78"/>
    <property type="match status" value="1"/>
</dbReference>
<dbReference type="AlphaFoldDB" id="A0AAD9UGD7"/>
<dbReference type="CDD" id="cd00033">
    <property type="entry name" value="CCP"/>
    <property type="match status" value="3"/>
</dbReference>